<dbReference type="Ensembl" id="ENSEBUT00000026470.1">
    <property type="protein sequence ID" value="ENSEBUP00000025894.1"/>
    <property type="gene ID" value="ENSEBUG00000015949.1"/>
</dbReference>
<evidence type="ECO:0000256" key="3">
    <source>
        <dbReference type="SAM" id="MobiDB-lite"/>
    </source>
</evidence>
<dbReference type="Gene3D" id="3.30.160.20">
    <property type="match status" value="1"/>
</dbReference>
<dbReference type="SUPFAM" id="SSF54928">
    <property type="entry name" value="RNA-binding domain, RBD"/>
    <property type="match status" value="3"/>
</dbReference>
<name>A0A8C4R7L0_EPTBU</name>
<feature type="region of interest" description="Disordered" evidence="3">
    <location>
        <begin position="1"/>
        <end position="25"/>
    </location>
</feature>
<feature type="compositionally biased region" description="Basic and acidic residues" evidence="3">
    <location>
        <begin position="312"/>
        <end position="326"/>
    </location>
</feature>
<evidence type="ECO:0000259" key="4">
    <source>
        <dbReference type="PROSITE" id="PS50102"/>
    </source>
</evidence>
<reference evidence="5" key="1">
    <citation type="submission" date="2025-08" db="UniProtKB">
        <authorList>
            <consortium name="Ensembl"/>
        </authorList>
    </citation>
    <scope>IDENTIFICATION</scope>
</reference>
<keyword evidence="6" id="KW-1185">Reference proteome</keyword>
<feature type="region of interest" description="Disordered" evidence="3">
    <location>
        <begin position="303"/>
        <end position="326"/>
    </location>
</feature>
<keyword evidence="1 2" id="KW-0694">RNA-binding</keyword>
<dbReference type="CDD" id="cd12249">
    <property type="entry name" value="RRM1_hnRNPR_like"/>
    <property type="match status" value="1"/>
</dbReference>
<dbReference type="SUPFAM" id="SSF54768">
    <property type="entry name" value="dsRNA-binding domain-like"/>
    <property type="match status" value="1"/>
</dbReference>
<dbReference type="AlphaFoldDB" id="A0A8C4R7L0"/>
<dbReference type="InterPro" id="IPR035979">
    <property type="entry name" value="RBD_domain_sf"/>
</dbReference>
<reference evidence="5" key="2">
    <citation type="submission" date="2025-09" db="UniProtKB">
        <authorList>
            <consortium name="Ensembl"/>
        </authorList>
    </citation>
    <scope>IDENTIFICATION</scope>
</reference>
<sequence length="466" mass="51620">MNWSWDAEENDISLNGTAGSPDLLRSPEMPLAQGTRAKTNTDALLELMERTGYNMIQENGQRRFGPPPDWIGPRPPRGCEVFIGKIPRDVFEDELVPVFESAGQIYEFRLMMEFNGENRGYAFVTYTNQKDKGREEVLEEMKLVTDGVKDVVVYPGIGMASADRNRGFAFVQYESHRSAAMARRKLLPGSFHLWGHQLQVDWANPEREIDQAGSSVRTLNVKNLSCATSEGVLRSAFERALCIGAGDYCARSGAIEKIKKISNCAVVHFKRQEDALRAQNLLHGAQIDGAQVEVSLARPGISKNASDGGGVMKDRDIHKEPDEPQTRSRMVDQVMSLLLMNQSQTRRHSLGGVPGATRQLAVDLGEASLRLPRAKETRLLPHEIDLAVTRTAIMRLELWCAHRDFPPPLYSLFNSQGSTGQQLYGYMIYIDGVPGGTFAPEEVGSAIDGAKELAAQSVLNKLCNLK</sequence>
<dbReference type="Gene3D" id="3.30.70.330">
    <property type="match status" value="3"/>
</dbReference>
<evidence type="ECO:0000256" key="1">
    <source>
        <dbReference type="ARBA" id="ARBA00022884"/>
    </source>
</evidence>
<dbReference type="FunFam" id="3.30.70.330:FF:000022">
    <property type="entry name" value="APOBEC1 complementation factor isoform X1"/>
    <property type="match status" value="1"/>
</dbReference>
<evidence type="ECO:0000313" key="5">
    <source>
        <dbReference type="Ensembl" id="ENSEBUP00000025894.1"/>
    </source>
</evidence>
<evidence type="ECO:0000256" key="2">
    <source>
        <dbReference type="PROSITE-ProRule" id="PRU00176"/>
    </source>
</evidence>
<dbReference type="SMART" id="SM00360">
    <property type="entry name" value="RRM"/>
    <property type="match status" value="2"/>
</dbReference>
<evidence type="ECO:0000313" key="6">
    <source>
        <dbReference type="Proteomes" id="UP000694388"/>
    </source>
</evidence>
<dbReference type="PROSITE" id="PS50102">
    <property type="entry name" value="RRM"/>
    <property type="match status" value="2"/>
</dbReference>
<dbReference type="Pfam" id="PF14709">
    <property type="entry name" value="DND1_DSRM"/>
    <property type="match status" value="1"/>
</dbReference>
<feature type="domain" description="RRM" evidence="4">
    <location>
        <begin position="217"/>
        <end position="299"/>
    </location>
</feature>
<dbReference type="GO" id="GO:0003723">
    <property type="term" value="F:RNA binding"/>
    <property type="evidence" value="ECO:0007669"/>
    <property type="project" value="UniProtKB-UniRule"/>
</dbReference>
<organism evidence="5 6">
    <name type="scientific">Eptatretus burgeri</name>
    <name type="common">Inshore hagfish</name>
    <dbReference type="NCBI Taxonomy" id="7764"/>
    <lineage>
        <taxon>Eukaryota</taxon>
        <taxon>Metazoa</taxon>
        <taxon>Chordata</taxon>
        <taxon>Craniata</taxon>
        <taxon>Vertebrata</taxon>
        <taxon>Cyclostomata</taxon>
        <taxon>Myxini</taxon>
        <taxon>Myxiniformes</taxon>
        <taxon>Myxinidae</taxon>
        <taxon>Eptatretinae</taxon>
        <taxon>Eptatretus</taxon>
    </lineage>
</organism>
<feature type="domain" description="RRM" evidence="4">
    <location>
        <begin position="79"/>
        <end position="131"/>
    </location>
</feature>
<dbReference type="Proteomes" id="UP000694388">
    <property type="component" value="Unplaced"/>
</dbReference>
<accession>A0A8C4R7L0</accession>
<proteinExistence type="predicted"/>
<feature type="compositionally biased region" description="Acidic residues" evidence="3">
    <location>
        <begin position="1"/>
        <end position="11"/>
    </location>
</feature>
<dbReference type="GeneTree" id="ENSGT00940000165855"/>
<dbReference type="Pfam" id="PF00076">
    <property type="entry name" value="RRM_1"/>
    <property type="match status" value="1"/>
</dbReference>
<protein>
    <recommendedName>
        <fullName evidence="4">RRM domain-containing protein</fullName>
    </recommendedName>
</protein>
<dbReference type="InterPro" id="IPR000504">
    <property type="entry name" value="RRM_dom"/>
</dbReference>
<dbReference type="InterPro" id="IPR012677">
    <property type="entry name" value="Nucleotide-bd_a/b_plait_sf"/>
</dbReference>
<dbReference type="PANTHER" id="PTHR21245">
    <property type="entry name" value="HETEROGENEOUS NUCLEAR RIBONUCLEOPROTEIN"/>
    <property type="match status" value="1"/>
</dbReference>